<evidence type="ECO:0000256" key="4">
    <source>
        <dbReference type="ARBA" id="ARBA00023125"/>
    </source>
</evidence>
<keyword evidence="3" id="KW-0805">Transcription regulation</keyword>
<evidence type="ECO:0000259" key="6">
    <source>
        <dbReference type="PROSITE" id="PS50995"/>
    </source>
</evidence>
<gene>
    <name evidence="7" type="primary">marR</name>
    <name evidence="7" type="ORF">Y10_26470</name>
</gene>
<dbReference type="EMBL" id="BRVO01000003">
    <property type="protein sequence ID" value="GLB50279.1"/>
    <property type="molecule type" value="Genomic_DNA"/>
</dbReference>
<evidence type="ECO:0000256" key="2">
    <source>
        <dbReference type="ARBA" id="ARBA00022490"/>
    </source>
</evidence>
<comment type="subcellular location">
    <subcellularLocation>
        <location evidence="1">Cytoplasm</location>
    </subcellularLocation>
</comment>
<dbReference type="PANTHER" id="PTHR33164">
    <property type="entry name" value="TRANSCRIPTIONAL REGULATOR, MARR FAMILY"/>
    <property type="match status" value="1"/>
</dbReference>
<dbReference type="InterPro" id="IPR036388">
    <property type="entry name" value="WH-like_DNA-bd_sf"/>
</dbReference>
<dbReference type="InterPro" id="IPR036390">
    <property type="entry name" value="WH_DNA-bd_sf"/>
</dbReference>
<keyword evidence="8" id="KW-1185">Reference proteome</keyword>
<comment type="caution">
    <text evidence="7">The sequence shown here is derived from an EMBL/GenBank/DDBJ whole genome shotgun (WGS) entry which is preliminary data.</text>
</comment>
<evidence type="ECO:0000313" key="8">
    <source>
        <dbReference type="Proteomes" id="UP001143543"/>
    </source>
</evidence>
<dbReference type="InterPro" id="IPR039422">
    <property type="entry name" value="MarR/SlyA-like"/>
</dbReference>
<reference evidence="7" key="1">
    <citation type="submission" date="2022-07" db="EMBL/GenBank/DDBJ databases">
        <title>Taxonomy of Novel Oxalotrophic and Methylotrophic Bacteria.</title>
        <authorList>
            <person name="Sahin N."/>
            <person name="Tani A."/>
        </authorList>
    </citation>
    <scope>NUCLEOTIDE SEQUENCE</scope>
    <source>
        <strain evidence="7">Y10</strain>
    </source>
</reference>
<dbReference type="PANTHER" id="PTHR33164:SF5">
    <property type="entry name" value="ORGANIC HYDROPEROXIDE RESISTANCE TRANSCRIPTIONAL REGULATOR"/>
    <property type="match status" value="1"/>
</dbReference>
<dbReference type="RefSeq" id="WP_281765907.1">
    <property type="nucleotide sequence ID" value="NZ_BRVO01000003.1"/>
</dbReference>
<keyword evidence="2" id="KW-0963">Cytoplasm</keyword>
<dbReference type="Proteomes" id="UP001143543">
    <property type="component" value="Unassembled WGS sequence"/>
</dbReference>
<keyword evidence="5" id="KW-0804">Transcription</keyword>
<name>A0ABQ5MLL0_9FLAO</name>
<protein>
    <submittedName>
        <fullName evidence="7">MarR family transcriptional regulator</fullName>
    </submittedName>
</protein>
<organism evidence="7 8">
    <name type="scientific">Neptunitalea lumnitzerae</name>
    <dbReference type="NCBI Taxonomy" id="2965509"/>
    <lineage>
        <taxon>Bacteria</taxon>
        <taxon>Pseudomonadati</taxon>
        <taxon>Bacteroidota</taxon>
        <taxon>Flavobacteriia</taxon>
        <taxon>Flavobacteriales</taxon>
        <taxon>Flavobacteriaceae</taxon>
        <taxon>Neptunitalea</taxon>
    </lineage>
</organism>
<proteinExistence type="predicted"/>
<sequence length="144" mass="16708">MEPTNDYQKLENQICFPLYAASRLVTKCYQPLLKDFGITYPQYLVLLVLWEKDEVSLSYISERLLLQSNTLTPLVKRMEEMELLSRKRSDTDERSIIISLSDKGKQMKTEAQQVPVALASNFQFSVEEMITLKGLLDKLIRNVE</sequence>
<dbReference type="SMART" id="SM00347">
    <property type="entry name" value="HTH_MARR"/>
    <property type="match status" value="1"/>
</dbReference>
<keyword evidence="4" id="KW-0238">DNA-binding</keyword>
<dbReference type="InterPro" id="IPR000835">
    <property type="entry name" value="HTH_MarR-typ"/>
</dbReference>
<accession>A0ABQ5MLL0</accession>
<evidence type="ECO:0000256" key="5">
    <source>
        <dbReference type="ARBA" id="ARBA00023163"/>
    </source>
</evidence>
<dbReference type="PROSITE" id="PS50995">
    <property type="entry name" value="HTH_MARR_2"/>
    <property type="match status" value="1"/>
</dbReference>
<dbReference type="Pfam" id="PF22381">
    <property type="entry name" value="Staph_reg_Sar_Rot"/>
    <property type="match status" value="1"/>
</dbReference>
<evidence type="ECO:0000313" key="7">
    <source>
        <dbReference type="EMBL" id="GLB50279.1"/>
    </source>
</evidence>
<dbReference type="Gene3D" id="1.10.10.10">
    <property type="entry name" value="Winged helix-like DNA-binding domain superfamily/Winged helix DNA-binding domain"/>
    <property type="match status" value="1"/>
</dbReference>
<dbReference type="SUPFAM" id="SSF46785">
    <property type="entry name" value="Winged helix' DNA-binding domain"/>
    <property type="match status" value="1"/>
</dbReference>
<evidence type="ECO:0000256" key="3">
    <source>
        <dbReference type="ARBA" id="ARBA00023015"/>
    </source>
</evidence>
<feature type="domain" description="HTH marR-type" evidence="6">
    <location>
        <begin position="11"/>
        <end position="141"/>
    </location>
</feature>
<dbReference type="InterPro" id="IPR055166">
    <property type="entry name" value="Transc_reg_Sar_Rot_HTH"/>
</dbReference>
<evidence type="ECO:0000256" key="1">
    <source>
        <dbReference type="ARBA" id="ARBA00004496"/>
    </source>
</evidence>